<gene>
    <name evidence="1" type="ORF">CPOL0286_LOCUS1445</name>
</gene>
<proteinExistence type="predicted"/>
<name>A0A7S4HDV3_9EUKA</name>
<sequence length="112" mass="12237">MPHLGTEGCLGWTDGQGSNSMMAYCAHGHARTRVGTSARCYHVCGWHVSSGRTGLCRACGVTTCHDAGPLLYARPMSVYSRHVSVSLSRFQFHSFRPFARAAHTAQVTHSER</sequence>
<dbReference type="AlphaFoldDB" id="A0A7S4HDV3"/>
<dbReference type="EMBL" id="HBKO01002871">
    <property type="protein sequence ID" value="CAE2196091.1"/>
    <property type="molecule type" value="Transcribed_RNA"/>
</dbReference>
<evidence type="ECO:0000313" key="1">
    <source>
        <dbReference type="EMBL" id="CAE2196091.1"/>
    </source>
</evidence>
<organism evidence="1">
    <name type="scientific">Prymnesium polylepis</name>
    <dbReference type="NCBI Taxonomy" id="72548"/>
    <lineage>
        <taxon>Eukaryota</taxon>
        <taxon>Haptista</taxon>
        <taxon>Haptophyta</taxon>
        <taxon>Prymnesiophyceae</taxon>
        <taxon>Prymnesiales</taxon>
        <taxon>Prymnesiaceae</taxon>
        <taxon>Prymnesium</taxon>
    </lineage>
</organism>
<accession>A0A7S4HDV3</accession>
<reference evidence="1" key="1">
    <citation type="submission" date="2021-01" db="EMBL/GenBank/DDBJ databases">
        <authorList>
            <person name="Corre E."/>
            <person name="Pelletier E."/>
            <person name="Niang G."/>
            <person name="Scheremetjew M."/>
            <person name="Finn R."/>
            <person name="Kale V."/>
            <person name="Holt S."/>
            <person name="Cochrane G."/>
            <person name="Meng A."/>
            <person name="Brown T."/>
            <person name="Cohen L."/>
        </authorList>
    </citation>
    <scope>NUCLEOTIDE SEQUENCE</scope>
    <source>
        <strain evidence="1">UIO037</strain>
    </source>
</reference>
<protein>
    <submittedName>
        <fullName evidence="1">Uncharacterized protein</fullName>
    </submittedName>
</protein>